<feature type="transmembrane region" description="Helical" evidence="1">
    <location>
        <begin position="12"/>
        <end position="30"/>
    </location>
</feature>
<name>A0A7S0CM03_9STRA</name>
<protein>
    <submittedName>
        <fullName evidence="2">Uncharacterized protein</fullName>
    </submittedName>
</protein>
<gene>
    <name evidence="2" type="ORF">PINE0816_LOCUS23617</name>
</gene>
<evidence type="ECO:0000256" key="1">
    <source>
        <dbReference type="SAM" id="Phobius"/>
    </source>
</evidence>
<dbReference type="EMBL" id="HBEL01051581">
    <property type="protein sequence ID" value="CAD8427452.1"/>
    <property type="molecule type" value="Transcribed_RNA"/>
</dbReference>
<organism evidence="2">
    <name type="scientific">Proboscia inermis</name>
    <dbReference type="NCBI Taxonomy" id="420281"/>
    <lineage>
        <taxon>Eukaryota</taxon>
        <taxon>Sar</taxon>
        <taxon>Stramenopiles</taxon>
        <taxon>Ochrophyta</taxon>
        <taxon>Bacillariophyta</taxon>
        <taxon>Coscinodiscophyceae</taxon>
        <taxon>Rhizosoleniophycidae</taxon>
        <taxon>Rhizosoleniales</taxon>
        <taxon>Rhizosoleniaceae</taxon>
        <taxon>Proboscia</taxon>
    </lineage>
</organism>
<keyword evidence="1" id="KW-0812">Transmembrane</keyword>
<evidence type="ECO:0000313" key="2">
    <source>
        <dbReference type="EMBL" id="CAD8427452.1"/>
    </source>
</evidence>
<accession>A0A7S0CM03</accession>
<keyword evidence="1" id="KW-1133">Transmembrane helix</keyword>
<reference evidence="2" key="1">
    <citation type="submission" date="2021-01" db="EMBL/GenBank/DDBJ databases">
        <authorList>
            <person name="Corre E."/>
            <person name="Pelletier E."/>
            <person name="Niang G."/>
            <person name="Scheremetjew M."/>
            <person name="Finn R."/>
            <person name="Kale V."/>
            <person name="Holt S."/>
            <person name="Cochrane G."/>
            <person name="Meng A."/>
            <person name="Brown T."/>
            <person name="Cohen L."/>
        </authorList>
    </citation>
    <scope>NUCLEOTIDE SEQUENCE</scope>
    <source>
        <strain evidence="2">CCAP1064/1</strain>
    </source>
</reference>
<proteinExistence type="predicted"/>
<dbReference type="AlphaFoldDB" id="A0A7S0CM03"/>
<keyword evidence="1" id="KW-0472">Membrane</keyword>
<sequence length="100" mass="10612">MLLLPVSMLQSVGVGASFAILCALAVNLSLTPAILSTKWLGDFVLHRNRILSMICCIEHGNPGRTKLKVPNATSSGREGVMKSYENSDGAVGIVRSHPHG</sequence>